<reference evidence="7 8" key="1">
    <citation type="submission" date="2019-06" db="EMBL/GenBank/DDBJ databases">
        <title>Sequencing the genomes of 1000 actinobacteria strains.</title>
        <authorList>
            <person name="Klenk H.-P."/>
        </authorList>
    </citation>
    <scope>NUCLEOTIDE SEQUENCE [LARGE SCALE GENOMIC DNA]</scope>
    <source>
        <strain evidence="7 8">DSM 45671</strain>
    </source>
</reference>
<dbReference type="AlphaFoldDB" id="A0A561SKX8"/>
<comment type="subcellular location">
    <subcellularLocation>
        <location evidence="1">Membrane</location>
        <topology evidence="1">Multi-pass membrane protein</topology>
    </subcellularLocation>
</comment>
<accession>A0A561SKX8</accession>
<keyword evidence="8" id="KW-1185">Reference proteome</keyword>
<evidence type="ECO:0000256" key="1">
    <source>
        <dbReference type="ARBA" id="ARBA00004141"/>
    </source>
</evidence>
<comment type="caution">
    <text evidence="7">The sequence shown here is derived from an EMBL/GenBank/DDBJ whole genome shotgun (WGS) entry which is preliminary data.</text>
</comment>
<dbReference type="GO" id="GO:0005384">
    <property type="term" value="F:manganese ion transmembrane transporter activity"/>
    <property type="evidence" value="ECO:0007669"/>
    <property type="project" value="TreeGrafter"/>
</dbReference>
<dbReference type="PANTHER" id="PTHR11706">
    <property type="entry name" value="SOLUTE CARRIER PROTEIN FAMILY 11 MEMBER"/>
    <property type="match status" value="1"/>
</dbReference>
<evidence type="ECO:0000256" key="4">
    <source>
        <dbReference type="ARBA" id="ARBA00022989"/>
    </source>
</evidence>
<feature type="transmembrane region" description="Helical" evidence="6">
    <location>
        <begin position="26"/>
        <end position="48"/>
    </location>
</feature>
<protein>
    <submittedName>
        <fullName evidence="7">Natural resistance-associated macrophage protein</fullName>
    </submittedName>
</protein>
<feature type="transmembrane region" description="Helical" evidence="6">
    <location>
        <begin position="288"/>
        <end position="308"/>
    </location>
</feature>
<keyword evidence="4 6" id="KW-1133">Transmembrane helix</keyword>
<keyword evidence="2" id="KW-0813">Transport</keyword>
<feature type="transmembrane region" description="Helical" evidence="6">
    <location>
        <begin position="144"/>
        <end position="167"/>
    </location>
</feature>
<evidence type="ECO:0000256" key="2">
    <source>
        <dbReference type="ARBA" id="ARBA00022448"/>
    </source>
</evidence>
<dbReference type="OrthoDB" id="9787548at2"/>
<feature type="transmembrane region" description="Helical" evidence="6">
    <location>
        <begin position="343"/>
        <end position="361"/>
    </location>
</feature>
<dbReference type="Proteomes" id="UP000321261">
    <property type="component" value="Unassembled WGS sequence"/>
</dbReference>
<feature type="transmembrane region" description="Helical" evidence="6">
    <location>
        <begin position="222"/>
        <end position="242"/>
    </location>
</feature>
<dbReference type="GO" id="GO:0034755">
    <property type="term" value="P:iron ion transmembrane transport"/>
    <property type="evidence" value="ECO:0007669"/>
    <property type="project" value="TreeGrafter"/>
</dbReference>
<feature type="transmembrane region" description="Helical" evidence="6">
    <location>
        <begin position="179"/>
        <end position="202"/>
    </location>
</feature>
<evidence type="ECO:0000313" key="7">
    <source>
        <dbReference type="EMBL" id="TWF75514.1"/>
    </source>
</evidence>
<keyword evidence="5 6" id="KW-0472">Membrane</keyword>
<evidence type="ECO:0000256" key="5">
    <source>
        <dbReference type="ARBA" id="ARBA00023136"/>
    </source>
</evidence>
<organism evidence="7 8">
    <name type="scientific">Pseudonocardia hierapolitana</name>
    <dbReference type="NCBI Taxonomy" id="1128676"/>
    <lineage>
        <taxon>Bacteria</taxon>
        <taxon>Bacillati</taxon>
        <taxon>Actinomycetota</taxon>
        <taxon>Actinomycetes</taxon>
        <taxon>Pseudonocardiales</taxon>
        <taxon>Pseudonocardiaceae</taxon>
        <taxon>Pseudonocardia</taxon>
    </lineage>
</organism>
<gene>
    <name evidence="7" type="ORF">FHX44_111398</name>
</gene>
<feature type="transmembrane region" description="Helical" evidence="6">
    <location>
        <begin position="60"/>
        <end position="81"/>
    </location>
</feature>
<feature type="transmembrane region" description="Helical" evidence="6">
    <location>
        <begin position="108"/>
        <end position="132"/>
    </location>
</feature>
<sequence>MVRPEEAGPRSPLLPEVPRELSRRRLSLHTIVLFFGPGAIIASLTVGSGETVLASRLGAVFGYAILWLVVVGTVTKAAIIYTSNRYIVLTGEHPMSGLARAIPGPRGWFPALIGALAVLSFPFVASALATGIGSYLNIVFGGPAVAWGLVLLVLAAALAWFGWYALLERAQVAIVSLKVALVVVAVFAAQPQWLDVIAGFVPQGFGYAPFVFTDYPEIADRSVWIEAVVFMGGLGGGMYDYIGYAGLMREKRWGALGLPGRDRAVAEPLTLTDTPPERERVRGWSRAPLGDVVLSFAAMGLTAVAFVITGKEILGAAHNVPSGQNVLTYQGDVLGVIHPVFRYFYVLAIIMVFFGTMYAIWEVYSRTTYESLSAVSAKVRAAGIGTTRAVVYAYVLLGGTALILTGADLVALITPANIVGGTVACGIYGLGLLVLERRVFPAGLRTRVAARVLVAVSSVALLGSGLVALGQYVGVLR</sequence>
<dbReference type="PANTHER" id="PTHR11706:SF33">
    <property type="entry name" value="NATURAL RESISTANCE-ASSOCIATED MACROPHAGE PROTEIN 2"/>
    <property type="match status" value="1"/>
</dbReference>
<feature type="transmembrane region" description="Helical" evidence="6">
    <location>
        <begin position="389"/>
        <end position="412"/>
    </location>
</feature>
<dbReference type="InterPro" id="IPR001046">
    <property type="entry name" value="NRAMP_fam"/>
</dbReference>
<name>A0A561SKX8_9PSEU</name>
<dbReference type="RefSeq" id="WP_147254701.1">
    <property type="nucleotide sequence ID" value="NZ_VIWU01000001.1"/>
</dbReference>
<evidence type="ECO:0000313" key="8">
    <source>
        <dbReference type="Proteomes" id="UP000321261"/>
    </source>
</evidence>
<feature type="transmembrane region" description="Helical" evidence="6">
    <location>
        <begin position="448"/>
        <end position="473"/>
    </location>
</feature>
<evidence type="ECO:0000256" key="3">
    <source>
        <dbReference type="ARBA" id="ARBA00022692"/>
    </source>
</evidence>
<dbReference type="EMBL" id="VIWU01000001">
    <property type="protein sequence ID" value="TWF75514.1"/>
    <property type="molecule type" value="Genomic_DNA"/>
</dbReference>
<dbReference type="Pfam" id="PF01566">
    <property type="entry name" value="Nramp"/>
    <property type="match status" value="1"/>
</dbReference>
<feature type="transmembrane region" description="Helical" evidence="6">
    <location>
        <begin position="418"/>
        <end position="436"/>
    </location>
</feature>
<dbReference type="GO" id="GO:0005886">
    <property type="term" value="C:plasma membrane"/>
    <property type="evidence" value="ECO:0007669"/>
    <property type="project" value="TreeGrafter"/>
</dbReference>
<dbReference type="GO" id="GO:0015086">
    <property type="term" value="F:cadmium ion transmembrane transporter activity"/>
    <property type="evidence" value="ECO:0007669"/>
    <property type="project" value="TreeGrafter"/>
</dbReference>
<keyword evidence="3 6" id="KW-0812">Transmembrane</keyword>
<dbReference type="NCBIfam" id="NF037982">
    <property type="entry name" value="Nramp_1"/>
    <property type="match status" value="1"/>
</dbReference>
<evidence type="ECO:0000256" key="6">
    <source>
        <dbReference type="SAM" id="Phobius"/>
    </source>
</evidence>
<proteinExistence type="predicted"/>